<evidence type="ECO:0000256" key="2">
    <source>
        <dbReference type="ARBA" id="ARBA00006434"/>
    </source>
</evidence>
<evidence type="ECO:0000313" key="14">
    <source>
        <dbReference type="Proteomes" id="UP000827092"/>
    </source>
</evidence>
<accession>A0AAV6TX38</accession>
<gene>
    <name evidence="13" type="ORF">JTE90_018944</name>
</gene>
<evidence type="ECO:0000256" key="11">
    <source>
        <dbReference type="RuleBase" id="RU362091"/>
    </source>
</evidence>
<feature type="transmembrane region" description="Helical" evidence="12">
    <location>
        <begin position="387"/>
        <end position="404"/>
    </location>
</feature>
<keyword evidence="7" id="KW-0915">Sodium</keyword>
<protein>
    <recommendedName>
        <fullName evidence="15">Sodium/solute symporter</fullName>
    </recommendedName>
</protein>
<comment type="subcellular location">
    <subcellularLocation>
        <location evidence="1">Cell membrane</location>
        <topology evidence="1">Multi-pass membrane protein</topology>
    </subcellularLocation>
</comment>
<sequence length="579" mass="63641">MSPRPFLGYTDYFVLGVSLIIPVVIGLKFRNSGGKHASVGEYFLAGRKAGMFPVVMSASVTCLSAILMIGTPAEVYKYGPIFVYRTFTMALGQIVAGLVFLPVYFQCGISSIYEYLEIRYGKFTRYAISTIFLLQMVLYMCSVKLGPVLALNTVTEFSVEAAIIVLGAVCTFYCVVGGLKAVLWGDVFQSGLMFACLIAVYAVGISEVGGFGEVKRRASAGQRLDFFDFSFDFVTRYTIWNSLARGFTYGVGYYGTNQMEVQRWLSMSSCNRAQRAIKWNILPVFCLQFLATMLGIIIFAVFYLCDPILMSKETGISKYDQIVPYFIISRLHSIPGLTGLCIAGIFSGSLSTMSSALNSLATVTMVDFVQPAFPALTKERTIKLSKLLGLFYGLLCIGVTFIISKTHSILQTVGTFSSFNEGPVLAIFFIGVLTRKASDKAAFVGLLVGVCIVGWVGLGAMYGGFRYPTLPLETSGCPALQNGTAILSSNSAVYIEKLLAKNNEVFPLYKISFIWIPALGFLCTVLSVFIASLFFDRNKNVIPSDSICLSPVVRWWMKSSPKEETNDNIKEMETKNTEH</sequence>
<organism evidence="13 14">
    <name type="scientific">Oedothorax gibbosus</name>
    <dbReference type="NCBI Taxonomy" id="931172"/>
    <lineage>
        <taxon>Eukaryota</taxon>
        <taxon>Metazoa</taxon>
        <taxon>Ecdysozoa</taxon>
        <taxon>Arthropoda</taxon>
        <taxon>Chelicerata</taxon>
        <taxon>Arachnida</taxon>
        <taxon>Araneae</taxon>
        <taxon>Araneomorphae</taxon>
        <taxon>Entelegynae</taxon>
        <taxon>Araneoidea</taxon>
        <taxon>Linyphiidae</taxon>
        <taxon>Erigoninae</taxon>
        <taxon>Oedothorax</taxon>
    </lineage>
</organism>
<dbReference type="EMBL" id="JAFNEN010000889">
    <property type="protein sequence ID" value="KAG8176369.1"/>
    <property type="molecule type" value="Genomic_DNA"/>
</dbReference>
<evidence type="ECO:0000256" key="4">
    <source>
        <dbReference type="ARBA" id="ARBA00022475"/>
    </source>
</evidence>
<keyword evidence="5 12" id="KW-0812">Transmembrane</keyword>
<dbReference type="Pfam" id="PF00474">
    <property type="entry name" value="SSF"/>
    <property type="match status" value="1"/>
</dbReference>
<evidence type="ECO:0000256" key="8">
    <source>
        <dbReference type="ARBA" id="ARBA00023065"/>
    </source>
</evidence>
<dbReference type="AlphaFoldDB" id="A0AAV6TX38"/>
<dbReference type="GO" id="GO:0006814">
    <property type="term" value="P:sodium ion transport"/>
    <property type="evidence" value="ECO:0007669"/>
    <property type="project" value="UniProtKB-KW"/>
</dbReference>
<evidence type="ECO:0000256" key="5">
    <source>
        <dbReference type="ARBA" id="ARBA00022692"/>
    </source>
</evidence>
<keyword evidence="10" id="KW-0739">Sodium transport</keyword>
<evidence type="ECO:0000256" key="6">
    <source>
        <dbReference type="ARBA" id="ARBA00022989"/>
    </source>
</evidence>
<keyword evidence="4" id="KW-1003">Cell membrane</keyword>
<dbReference type="InterPro" id="IPR038377">
    <property type="entry name" value="Na/Glc_symporter_sf"/>
</dbReference>
<feature type="transmembrane region" description="Helical" evidence="12">
    <location>
        <begin position="441"/>
        <end position="465"/>
    </location>
</feature>
<dbReference type="PANTHER" id="PTHR42985:SF40">
    <property type="entry name" value="LD47995P-RELATED"/>
    <property type="match status" value="1"/>
</dbReference>
<dbReference type="GO" id="GO:0005886">
    <property type="term" value="C:plasma membrane"/>
    <property type="evidence" value="ECO:0007669"/>
    <property type="project" value="UniProtKB-SubCell"/>
</dbReference>
<feature type="transmembrane region" description="Helical" evidence="12">
    <location>
        <begin position="325"/>
        <end position="350"/>
    </location>
</feature>
<name>A0AAV6TX38_9ARAC</name>
<feature type="transmembrane region" description="Helical" evidence="12">
    <location>
        <begin position="281"/>
        <end position="304"/>
    </location>
</feature>
<keyword evidence="3" id="KW-0813">Transport</keyword>
<dbReference type="Proteomes" id="UP000827092">
    <property type="component" value="Unassembled WGS sequence"/>
</dbReference>
<dbReference type="PROSITE" id="PS50283">
    <property type="entry name" value="NA_SOLUT_SYMP_3"/>
    <property type="match status" value="1"/>
</dbReference>
<proteinExistence type="inferred from homology"/>
<evidence type="ECO:0000256" key="10">
    <source>
        <dbReference type="ARBA" id="ARBA00023201"/>
    </source>
</evidence>
<feature type="transmembrane region" description="Helical" evidence="12">
    <location>
        <begin position="50"/>
        <end position="70"/>
    </location>
</feature>
<feature type="transmembrane region" description="Helical" evidence="12">
    <location>
        <begin position="513"/>
        <end position="535"/>
    </location>
</feature>
<evidence type="ECO:0000256" key="12">
    <source>
        <dbReference type="SAM" id="Phobius"/>
    </source>
</evidence>
<keyword evidence="14" id="KW-1185">Reference proteome</keyword>
<feature type="transmembrane region" description="Helical" evidence="12">
    <location>
        <begin position="12"/>
        <end position="29"/>
    </location>
</feature>
<keyword evidence="9 12" id="KW-0472">Membrane</keyword>
<evidence type="ECO:0000256" key="7">
    <source>
        <dbReference type="ARBA" id="ARBA00023053"/>
    </source>
</evidence>
<feature type="transmembrane region" description="Helical" evidence="12">
    <location>
        <begin position="416"/>
        <end position="434"/>
    </location>
</feature>
<comment type="caution">
    <text evidence="13">The sequence shown here is derived from an EMBL/GenBank/DDBJ whole genome shotgun (WGS) entry which is preliminary data.</text>
</comment>
<feature type="transmembrane region" description="Helical" evidence="12">
    <location>
        <begin position="126"/>
        <end position="145"/>
    </location>
</feature>
<feature type="transmembrane region" description="Helical" evidence="12">
    <location>
        <begin position="183"/>
        <end position="203"/>
    </location>
</feature>
<feature type="transmembrane region" description="Helical" evidence="12">
    <location>
        <begin position="82"/>
        <end position="105"/>
    </location>
</feature>
<dbReference type="NCBIfam" id="TIGR00813">
    <property type="entry name" value="sss"/>
    <property type="match status" value="1"/>
</dbReference>
<comment type="similarity">
    <text evidence="2 11">Belongs to the sodium:solute symporter (SSF) (TC 2.A.21) family.</text>
</comment>
<dbReference type="InterPro" id="IPR051163">
    <property type="entry name" value="Sodium:Solute_Symporter_SSF"/>
</dbReference>
<dbReference type="InterPro" id="IPR001734">
    <property type="entry name" value="Na/solute_symporter"/>
</dbReference>
<keyword evidence="6 12" id="KW-1133">Transmembrane helix</keyword>
<evidence type="ECO:0000256" key="3">
    <source>
        <dbReference type="ARBA" id="ARBA00022448"/>
    </source>
</evidence>
<dbReference type="Gene3D" id="1.20.1730.10">
    <property type="entry name" value="Sodium/glucose cotransporter"/>
    <property type="match status" value="1"/>
</dbReference>
<dbReference type="PANTHER" id="PTHR42985">
    <property type="entry name" value="SODIUM-COUPLED MONOCARBOXYLATE TRANSPORTER"/>
    <property type="match status" value="1"/>
</dbReference>
<feature type="transmembrane region" description="Helical" evidence="12">
    <location>
        <begin position="157"/>
        <end position="176"/>
    </location>
</feature>
<evidence type="ECO:0008006" key="15">
    <source>
        <dbReference type="Google" id="ProtNLM"/>
    </source>
</evidence>
<evidence type="ECO:0000256" key="9">
    <source>
        <dbReference type="ARBA" id="ARBA00023136"/>
    </source>
</evidence>
<dbReference type="GO" id="GO:0015293">
    <property type="term" value="F:symporter activity"/>
    <property type="evidence" value="ECO:0007669"/>
    <property type="project" value="TreeGrafter"/>
</dbReference>
<reference evidence="13 14" key="1">
    <citation type="journal article" date="2022" name="Nat. Ecol. Evol.">
        <title>A masculinizing supergene underlies an exaggerated male reproductive morph in a spider.</title>
        <authorList>
            <person name="Hendrickx F."/>
            <person name="De Corte Z."/>
            <person name="Sonet G."/>
            <person name="Van Belleghem S.M."/>
            <person name="Kostlbacher S."/>
            <person name="Vangestel C."/>
        </authorList>
    </citation>
    <scope>NUCLEOTIDE SEQUENCE [LARGE SCALE GENOMIC DNA]</scope>
    <source>
        <strain evidence="13">W744_W776</strain>
    </source>
</reference>
<evidence type="ECO:0000313" key="13">
    <source>
        <dbReference type="EMBL" id="KAG8176369.1"/>
    </source>
</evidence>
<keyword evidence="8" id="KW-0406">Ion transport</keyword>
<evidence type="ECO:0000256" key="1">
    <source>
        <dbReference type="ARBA" id="ARBA00004651"/>
    </source>
</evidence>